<evidence type="ECO:0000256" key="4">
    <source>
        <dbReference type="ARBA" id="ARBA00023239"/>
    </source>
</evidence>
<dbReference type="PANTHER" id="PTHR43525:SF1">
    <property type="entry name" value="PROTEIN MALY"/>
    <property type="match status" value="1"/>
</dbReference>
<dbReference type="PANTHER" id="PTHR43525">
    <property type="entry name" value="PROTEIN MALY"/>
    <property type="match status" value="1"/>
</dbReference>
<dbReference type="InterPro" id="IPR015424">
    <property type="entry name" value="PyrdxlP-dep_Trfase"/>
</dbReference>
<dbReference type="Gene3D" id="3.40.640.10">
    <property type="entry name" value="Type I PLP-dependent aspartate aminotransferase-like (Major domain)"/>
    <property type="match status" value="1"/>
</dbReference>
<sequence length="401" mass="45633">MSPELLVSSSKISQEKKMTQYDSTTLPNRLNNHSMKWKEVEANRDLLPLWVADMDFLAFPEMKAAVQAYADREVYGYPYFSDQVLESIQTWEKEQHGYSFDKETLVLIEGVVPAISVAIQAFSKEGEAVLINTPVYPPFARSVKLNNRKLVENSLVERNGHFELDFDQLEKDLVDNQVKVYVFCSPHNPGGRVWSPEELVKVAELCHKHHVILVSDEIHQDLALFGNKHHSLNTLGDFKDFTLILSSATKTFNVAGTKNSFAIIEKPELRALFKKRQLANNQHEVPTIGLVTTETAFRHGQAWLAELKQVLEDNINLVVERLTKETQIKVMKPEGTYLVWLDFSAYDLDDEELHRKIKEEAKLILNVGSTFGKEGVSHSRLNVATPKATLEDALDRLVKVF</sequence>
<dbReference type="SUPFAM" id="SSF53383">
    <property type="entry name" value="PLP-dependent transferases"/>
    <property type="match status" value="1"/>
</dbReference>
<evidence type="ECO:0000256" key="3">
    <source>
        <dbReference type="ARBA" id="ARBA00022898"/>
    </source>
</evidence>
<organism evidence="7">
    <name type="scientific">Streptococcus sobrinus</name>
    <dbReference type="NCBI Taxonomy" id="1310"/>
    <lineage>
        <taxon>Bacteria</taxon>
        <taxon>Bacillati</taxon>
        <taxon>Bacillota</taxon>
        <taxon>Bacilli</taxon>
        <taxon>Lactobacillales</taxon>
        <taxon>Streptococcaceae</taxon>
        <taxon>Streptococcus</taxon>
    </lineage>
</organism>
<evidence type="ECO:0000259" key="6">
    <source>
        <dbReference type="Pfam" id="PF00155"/>
    </source>
</evidence>
<dbReference type="InterPro" id="IPR027619">
    <property type="entry name" value="C-S_lyase_PatB-like"/>
</dbReference>
<accession>Q8G9F5</accession>
<dbReference type="InterPro" id="IPR015422">
    <property type="entry name" value="PyrdxlP-dep_Trfase_small"/>
</dbReference>
<dbReference type="AlphaFoldDB" id="Q8G9F5"/>
<name>Q8G9F5_9STRE</name>
<dbReference type="GO" id="GO:0047804">
    <property type="term" value="F:cysteine-S-conjugate beta-lyase activity"/>
    <property type="evidence" value="ECO:0007669"/>
    <property type="project" value="UniProtKB-EC"/>
</dbReference>
<dbReference type="Pfam" id="PF00155">
    <property type="entry name" value="Aminotran_1_2"/>
    <property type="match status" value="1"/>
</dbReference>
<comment type="cofactor">
    <cofactor evidence="1">
        <name>pyridoxal 5'-phosphate</name>
        <dbReference type="ChEBI" id="CHEBI:597326"/>
    </cofactor>
</comment>
<dbReference type="InterPro" id="IPR004839">
    <property type="entry name" value="Aminotransferase_I/II_large"/>
</dbReference>
<dbReference type="EC" id="4.4.1.13" evidence="2"/>
<dbReference type="NCBIfam" id="TIGR04350">
    <property type="entry name" value="C_S_lyase_PatB"/>
    <property type="match status" value="1"/>
</dbReference>
<protein>
    <recommendedName>
        <fullName evidence="2">cysteine-S-conjugate beta-lyase</fullName>
        <ecNumber evidence="2">4.4.1.13</ecNumber>
    </recommendedName>
</protein>
<dbReference type="CDD" id="cd00609">
    <property type="entry name" value="AAT_like"/>
    <property type="match status" value="1"/>
</dbReference>
<dbReference type="InterPro" id="IPR015421">
    <property type="entry name" value="PyrdxlP-dep_Trfase_major"/>
</dbReference>
<evidence type="ECO:0000256" key="2">
    <source>
        <dbReference type="ARBA" id="ARBA00012224"/>
    </source>
</evidence>
<dbReference type="SABIO-RK" id="Q8G9F5"/>
<dbReference type="InterPro" id="IPR051798">
    <property type="entry name" value="Class-II_PLP-Dep_Aminotrans"/>
</dbReference>
<gene>
    <name evidence="7" type="primary">lcd</name>
</gene>
<dbReference type="GO" id="GO:0030170">
    <property type="term" value="F:pyridoxal phosphate binding"/>
    <property type="evidence" value="ECO:0007669"/>
    <property type="project" value="InterPro"/>
</dbReference>
<evidence type="ECO:0000256" key="1">
    <source>
        <dbReference type="ARBA" id="ARBA00001933"/>
    </source>
</evidence>
<dbReference type="EMBL" id="AB089923">
    <property type="protein sequence ID" value="BAC20223.1"/>
    <property type="molecule type" value="Genomic_DNA"/>
</dbReference>
<reference evidence="7" key="1">
    <citation type="journal article" date="2003" name="Biochem. Biophys. Res. Commun.">
        <title>Differences in the betaC-S lyase activities of viridans group streptococci.</title>
        <authorList>
            <person name="Yoshida Y."/>
            <person name="Negishi M."/>
            <person name="Amano A."/>
            <person name="Oho T."/>
            <person name="Nakano Y."/>
        </authorList>
    </citation>
    <scope>NUCLEOTIDE SEQUENCE</scope>
</reference>
<comment type="similarity">
    <text evidence="5">Belongs to the class-II pyridoxal-phosphate-dependent aminotransferase family. MalY/PatB cystathionine beta-lyase subfamily.</text>
</comment>
<feature type="domain" description="Aminotransferase class I/classII large" evidence="6">
    <location>
        <begin position="48"/>
        <end position="397"/>
    </location>
</feature>
<proteinExistence type="inferred from homology"/>
<keyword evidence="4" id="KW-0456">Lyase</keyword>
<dbReference type="Gene3D" id="3.90.1150.10">
    <property type="entry name" value="Aspartate Aminotransferase, domain 1"/>
    <property type="match status" value="1"/>
</dbReference>
<evidence type="ECO:0000313" key="7">
    <source>
        <dbReference type="EMBL" id="BAC20223.1"/>
    </source>
</evidence>
<keyword evidence="3" id="KW-0663">Pyridoxal phosphate</keyword>
<evidence type="ECO:0000256" key="5">
    <source>
        <dbReference type="ARBA" id="ARBA00037974"/>
    </source>
</evidence>